<keyword evidence="1" id="KW-0812">Transmembrane</keyword>
<evidence type="ECO:0000313" key="3">
    <source>
        <dbReference type="EMBL" id="KRZ98551.1"/>
    </source>
</evidence>
<keyword evidence="4" id="KW-1185">Reference proteome</keyword>
<evidence type="ECO:0000256" key="2">
    <source>
        <dbReference type="SAM" id="SignalP"/>
    </source>
</evidence>
<organism evidence="3 4">
    <name type="scientific">Debaryomyces fabryi</name>
    <dbReference type="NCBI Taxonomy" id="58627"/>
    <lineage>
        <taxon>Eukaryota</taxon>
        <taxon>Fungi</taxon>
        <taxon>Dikarya</taxon>
        <taxon>Ascomycota</taxon>
        <taxon>Saccharomycotina</taxon>
        <taxon>Pichiomycetes</taxon>
        <taxon>Debaryomycetaceae</taxon>
        <taxon>Debaryomyces</taxon>
    </lineage>
</organism>
<feature type="signal peptide" evidence="2">
    <location>
        <begin position="1"/>
        <end position="25"/>
    </location>
</feature>
<proteinExistence type="predicted"/>
<dbReference type="Proteomes" id="UP000054251">
    <property type="component" value="Unassembled WGS sequence"/>
</dbReference>
<keyword evidence="1" id="KW-0472">Membrane</keyword>
<dbReference type="GeneID" id="26842693"/>
<protein>
    <submittedName>
        <fullName evidence="3">Uncharacterized protein</fullName>
    </submittedName>
</protein>
<dbReference type="AlphaFoldDB" id="A0A0V1PQN8"/>
<reference evidence="3 4" key="1">
    <citation type="submission" date="2015-11" db="EMBL/GenBank/DDBJ databases">
        <title>The genome of Debaryomyces fabryi.</title>
        <authorList>
            <person name="Tafer H."/>
            <person name="Lopandic K."/>
        </authorList>
    </citation>
    <scope>NUCLEOTIDE SEQUENCE [LARGE SCALE GENOMIC DNA]</scope>
    <source>
        <strain evidence="3 4">CBS 789</strain>
    </source>
</reference>
<accession>A0A0V1PQN8</accession>
<keyword evidence="2" id="KW-0732">Signal</keyword>
<keyword evidence="1" id="KW-1133">Transmembrane helix</keyword>
<name>A0A0V1PQN8_9ASCO</name>
<feature type="transmembrane region" description="Helical" evidence="1">
    <location>
        <begin position="132"/>
        <end position="153"/>
    </location>
</feature>
<feature type="transmembrane region" description="Helical" evidence="1">
    <location>
        <begin position="159"/>
        <end position="179"/>
    </location>
</feature>
<evidence type="ECO:0000313" key="4">
    <source>
        <dbReference type="Proteomes" id="UP000054251"/>
    </source>
</evidence>
<dbReference type="RefSeq" id="XP_015464654.1">
    <property type="nucleotide sequence ID" value="XM_015614513.1"/>
</dbReference>
<comment type="caution">
    <text evidence="3">The sequence shown here is derived from an EMBL/GenBank/DDBJ whole genome shotgun (WGS) entry which is preliminary data.</text>
</comment>
<feature type="chain" id="PRO_5006884436" evidence="2">
    <location>
        <begin position="26"/>
        <end position="189"/>
    </location>
</feature>
<feature type="transmembrane region" description="Helical" evidence="1">
    <location>
        <begin position="108"/>
        <end position="125"/>
    </location>
</feature>
<gene>
    <name evidence="3" type="ORF">AC631_05684</name>
</gene>
<sequence>MRFLSITQLLILASTFLTISSSAISRDEFNDKTIQKRDFPKHDLAQTFQNVWNSGLPVRQMTLWGAFTYYGSKSTFGLIDQCNLCIANHQDPPGTNCQDSLEGLARNLAATVMAGIGIAYTNGWLGKREDFYLRAILMVLLTFLLVMISMLLIMRLLTITLMITIITIYWLIIMNQNIASNETRSISVQ</sequence>
<evidence type="ECO:0000256" key="1">
    <source>
        <dbReference type="SAM" id="Phobius"/>
    </source>
</evidence>
<dbReference type="EMBL" id="LMYN01000255">
    <property type="protein sequence ID" value="KRZ98551.1"/>
    <property type="molecule type" value="Genomic_DNA"/>
</dbReference>